<dbReference type="Proteomes" id="UP001152484">
    <property type="component" value="Unassembled WGS sequence"/>
</dbReference>
<sequence length="156" mass="16972">MHYGGGGLCYIDENLQHAAAIGYRQLPPQINYLYEQPPATAQYYMDRRAAMAAMPYMGGGELPPLPPSIYLQVDEFKSIPAVAAAFVGGASNAFSDFGSSGCYYIEEAEDQKEDTSTLLLPAVAGDGDLPLLESSQEELTGVRSLVKQTRRMADYF</sequence>
<protein>
    <submittedName>
        <fullName evidence="1">Uncharacterized protein</fullName>
    </submittedName>
</protein>
<proteinExistence type="predicted"/>
<reference evidence="1" key="1">
    <citation type="submission" date="2022-07" db="EMBL/GenBank/DDBJ databases">
        <authorList>
            <person name="Macas J."/>
            <person name="Novak P."/>
            <person name="Neumann P."/>
        </authorList>
    </citation>
    <scope>NUCLEOTIDE SEQUENCE</scope>
</reference>
<gene>
    <name evidence="1" type="ORF">CEURO_LOCUS750</name>
</gene>
<name>A0A9P0YHB4_CUSEU</name>
<accession>A0A9P0YHB4</accession>
<dbReference type="EMBL" id="CAMAPE010000002">
    <property type="protein sequence ID" value="CAH9055018.1"/>
    <property type="molecule type" value="Genomic_DNA"/>
</dbReference>
<evidence type="ECO:0000313" key="1">
    <source>
        <dbReference type="EMBL" id="CAH9055018.1"/>
    </source>
</evidence>
<keyword evidence="2" id="KW-1185">Reference proteome</keyword>
<dbReference type="AlphaFoldDB" id="A0A9P0YHB4"/>
<evidence type="ECO:0000313" key="2">
    <source>
        <dbReference type="Proteomes" id="UP001152484"/>
    </source>
</evidence>
<dbReference type="OrthoDB" id="10590156at2759"/>
<organism evidence="1 2">
    <name type="scientific">Cuscuta europaea</name>
    <name type="common">European dodder</name>
    <dbReference type="NCBI Taxonomy" id="41803"/>
    <lineage>
        <taxon>Eukaryota</taxon>
        <taxon>Viridiplantae</taxon>
        <taxon>Streptophyta</taxon>
        <taxon>Embryophyta</taxon>
        <taxon>Tracheophyta</taxon>
        <taxon>Spermatophyta</taxon>
        <taxon>Magnoliopsida</taxon>
        <taxon>eudicotyledons</taxon>
        <taxon>Gunneridae</taxon>
        <taxon>Pentapetalae</taxon>
        <taxon>asterids</taxon>
        <taxon>lamiids</taxon>
        <taxon>Solanales</taxon>
        <taxon>Convolvulaceae</taxon>
        <taxon>Cuscuteae</taxon>
        <taxon>Cuscuta</taxon>
        <taxon>Cuscuta subgen. Cuscuta</taxon>
    </lineage>
</organism>
<comment type="caution">
    <text evidence="1">The sequence shown here is derived from an EMBL/GenBank/DDBJ whole genome shotgun (WGS) entry which is preliminary data.</text>
</comment>